<evidence type="ECO:0000259" key="8">
    <source>
        <dbReference type="Pfam" id="PF10150"/>
    </source>
</evidence>
<evidence type="ECO:0000256" key="2">
    <source>
        <dbReference type="ARBA" id="ARBA00022722"/>
    </source>
</evidence>
<keyword evidence="6" id="KW-0460">Magnesium</keyword>
<keyword evidence="10" id="KW-1185">Reference proteome</keyword>
<evidence type="ECO:0000256" key="3">
    <source>
        <dbReference type="ARBA" id="ARBA00022723"/>
    </source>
</evidence>
<dbReference type="GO" id="GO:0016787">
    <property type="term" value="F:hydrolase activity"/>
    <property type="evidence" value="ECO:0007669"/>
    <property type="project" value="UniProtKB-KW"/>
</dbReference>
<keyword evidence="4" id="KW-0255">Endonuclease</keyword>
<dbReference type="PANTHER" id="PTHR30001">
    <property type="entry name" value="RIBONUCLEASE"/>
    <property type="match status" value="1"/>
</dbReference>
<proteinExistence type="predicted"/>
<organism evidence="9 10">
    <name type="scientific">Pacificibacter marinus</name>
    <dbReference type="NCBI Taxonomy" id="658057"/>
    <lineage>
        <taxon>Bacteria</taxon>
        <taxon>Pseudomonadati</taxon>
        <taxon>Pseudomonadota</taxon>
        <taxon>Alphaproteobacteria</taxon>
        <taxon>Rhodobacterales</taxon>
        <taxon>Roseobacteraceae</taxon>
        <taxon>Pacificibacter</taxon>
    </lineage>
</organism>
<dbReference type="InterPro" id="IPR004659">
    <property type="entry name" value="RNase_E/G"/>
</dbReference>
<dbReference type="PANTHER" id="PTHR30001:SF1">
    <property type="entry name" value="RIBONUCLEASE E_G-LIKE PROTEIN, CHLOROPLASTIC"/>
    <property type="match status" value="1"/>
</dbReference>
<evidence type="ECO:0000313" key="9">
    <source>
        <dbReference type="EMBL" id="SLN70276.1"/>
    </source>
</evidence>
<keyword evidence="5 9" id="KW-0378">Hydrolase</keyword>
<evidence type="ECO:0000256" key="5">
    <source>
        <dbReference type="ARBA" id="ARBA00022801"/>
    </source>
</evidence>
<dbReference type="Pfam" id="PF10150">
    <property type="entry name" value="RNase_E_G"/>
    <property type="match status" value="2"/>
</dbReference>
<keyword evidence="7" id="KW-0694">RNA-binding</keyword>
<accession>A0A1Y5TRD9</accession>
<dbReference type="Proteomes" id="UP000193307">
    <property type="component" value="Unassembled WGS sequence"/>
</dbReference>
<evidence type="ECO:0000256" key="7">
    <source>
        <dbReference type="ARBA" id="ARBA00022884"/>
    </source>
</evidence>
<dbReference type="AlphaFoldDB" id="A0A1Y5TRD9"/>
<dbReference type="GO" id="GO:0046872">
    <property type="term" value="F:metal ion binding"/>
    <property type="evidence" value="ECO:0007669"/>
    <property type="project" value="UniProtKB-KW"/>
</dbReference>
<dbReference type="GO" id="GO:0004519">
    <property type="term" value="F:endonuclease activity"/>
    <property type="evidence" value="ECO:0007669"/>
    <property type="project" value="UniProtKB-KW"/>
</dbReference>
<gene>
    <name evidence="9" type="primary">rng</name>
    <name evidence="9" type="ORF">PAM7971_03762</name>
</gene>
<dbReference type="EMBL" id="FWFW01000021">
    <property type="protein sequence ID" value="SLN70276.1"/>
    <property type="molecule type" value="Genomic_DNA"/>
</dbReference>
<dbReference type="OrthoDB" id="9804278at2"/>
<comment type="cofactor">
    <cofactor evidence="1">
        <name>Mg(2+)</name>
        <dbReference type="ChEBI" id="CHEBI:18420"/>
    </cofactor>
</comment>
<dbReference type="GO" id="GO:0006364">
    <property type="term" value="P:rRNA processing"/>
    <property type="evidence" value="ECO:0007669"/>
    <property type="project" value="TreeGrafter"/>
</dbReference>
<keyword evidence="3" id="KW-0479">Metal-binding</keyword>
<evidence type="ECO:0000313" key="10">
    <source>
        <dbReference type="Proteomes" id="UP000193307"/>
    </source>
</evidence>
<dbReference type="GO" id="GO:0003723">
    <property type="term" value="F:RNA binding"/>
    <property type="evidence" value="ECO:0007669"/>
    <property type="project" value="UniProtKB-KW"/>
</dbReference>
<protein>
    <submittedName>
        <fullName evidence="9">Ribonuclease G</fullName>
        <ecNumber evidence="9">3.1.26.-</ecNumber>
    </submittedName>
</protein>
<dbReference type="InterPro" id="IPR019307">
    <property type="entry name" value="RNA-bd_AU-1/RNase_E/G"/>
</dbReference>
<dbReference type="GO" id="GO:0004540">
    <property type="term" value="F:RNA nuclease activity"/>
    <property type="evidence" value="ECO:0007669"/>
    <property type="project" value="InterPro"/>
</dbReference>
<dbReference type="STRING" id="658057.SAMN04488032_1259"/>
<keyword evidence="2" id="KW-0540">Nuclease</keyword>
<feature type="domain" description="RNA-binding protein AU-1/Ribonuclease E/G" evidence="8">
    <location>
        <begin position="106"/>
        <end position="208"/>
    </location>
</feature>
<reference evidence="9 10" key="1">
    <citation type="submission" date="2017-03" db="EMBL/GenBank/DDBJ databases">
        <authorList>
            <person name="Afonso C.L."/>
            <person name="Miller P.J."/>
            <person name="Scott M.A."/>
            <person name="Spackman E."/>
            <person name="Goraichik I."/>
            <person name="Dimitrov K.M."/>
            <person name="Suarez D.L."/>
            <person name="Swayne D.E."/>
        </authorList>
    </citation>
    <scope>NUCLEOTIDE SEQUENCE [LARGE SCALE GENOMIC DNA]</scope>
    <source>
        <strain evidence="9 10">CECT 7971</strain>
    </source>
</reference>
<name>A0A1Y5TRD9_9RHOB</name>
<dbReference type="GO" id="GO:0005737">
    <property type="term" value="C:cytoplasm"/>
    <property type="evidence" value="ECO:0007669"/>
    <property type="project" value="TreeGrafter"/>
</dbReference>
<evidence type="ECO:0000256" key="6">
    <source>
        <dbReference type="ARBA" id="ARBA00022842"/>
    </source>
</evidence>
<dbReference type="RefSeq" id="WP_085850829.1">
    <property type="nucleotide sequence ID" value="NZ_FNZV01000025.1"/>
</dbReference>
<evidence type="ECO:0000256" key="4">
    <source>
        <dbReference type="ARBA" id="ARBA00022759"/>
    </source>
</evidence>
<dbReference type="EC" id="3.1.26.-" evidence="9"/>
<feature type="domain" description="RNA-binding protein AU-1/Ribonuclease E/G" evidence="8">
    <location>
        <begin position="211"/>
        <end position="337"/>
    </location>
</feature>
<evidence type="ECO:0000256" key="1">
    <source>
        <dbReference type="ARBA" id="ARBA00001946"/>
    </source>
</evidence>
<sequence>MIGTVIALGMLKDQKAAAFIKDGRLEDLIVDAAGDDAPPVIGAIYRARGGRMLKGMGGAMLDMPNGESAYLKGNKGLKPGAPMLVQVTHMSEDGKAVPVTTRLIFKSKYAIITPDAPGLNISRIIRDEDELLRLHDLANTGMDDADETLGLILRSACDGAKSDDIADDIANMRGLAEAVMADVAGTPELLVDGPDAWDAAWRDWDTPDVFDDSEAAFDNHGVHEMVDDILATRVSLKTGGHAYIEPTRALVAVDVNTGGEFSTAAGFKANLSLARDLPRQLRLRGLAGQITIDLAPMPKKEHRAFEQSLRAAFKADGSEAVMAGFTPLGHYEIQKKRERVPLRDILK</sequence>